<evidence type="ECO:0000313" key="2">
    <source>
        <dbReference type="EMBL" id="KIX85130.1"/>
    </source>
</evidence>
<reference evidence="2 3" key="1">
    <citation type="journal article" date="2013" name="Proc. Natl. Acad. Sci. U.S.A.">
        <title>Candidate phylum TM6 genome recovered from a hospital sink biofilm provides genomic insights into this uncultivated phylum.</title>
        <authorList>
            <person name="McLean J.S."/>
            <person name="Lombardo M.J."/>
            <person name="Badger J.H."/>
            <person name="Edlund A."/>
            <person name="Novotny M."/>
            <person name="Yee-Greenbaum J."/>
            <person name="Vyahhi N."/>
            <person name="Hall A.P."/>
            <person name="Yang Y."/>
            <person name="Dupont C.L."/>
            <person name="Ziegler M.G."/>
            <person name="Chitsaz H."/>
            <person name="Allen A.E."/>
            <person name="Yooseph S."/>
            <person name="Tesler G."/>
            <person name="Pevzner P.A."/>
            <person name="Friedman R.M."/>
            <person name="Nealson K.H."/>
            <person name="Venter J.C."/>
            <person name="Lasken R.S."/>
        </authorList>
    </citation>
    <scope>NUCLEOTIDE SEQUENCE [LARGE SCALE GENOMIC DNA]</scope>
    <source>
        <strain evidence="2 3">TM6SC1</strain>
    </source>
</reference>
<feature type="transmembrane region" description="Helical" evidence="1">
    <location>
        <begin position="94"/>
        <end position="112"/>
    </location>
</feature>
<proteinExistence type="predicted"/>
<feature type="transmembrane region" description="Helical" evidence="1">
    <location>
        <begin position="9"/>
        <end position="29"/>
    </location>
</feature>
<evidence type="ECO:0000256" key="1">
    <source>
        <dbReference type="SAM" id="Phobius"/>
    </source>
</evidence>
<organism evidence="2 3">
    <name type="scientific">candidate division TM6 bacterium JCVI TM6SC1</name>
    <dbReference type="NCBI Taxonomy" id="1306947"/>
    <lineage>
        <taxon>Bacteria</taxon>
        <taxon>Candidatus Babelota</taxon>
        <taxon>Vermiphilus</taxon>
    </lineage>
</organism>
<name>A0A0D2I1Q0_9BACT</name>
<comment type="caution">
    <text evidence="2">The sequence shown here is derived from an EMBL/GenBank/DDBJ whole genome shotgun (WGS) entry which is preliminary data.</text>
</comment>
<dbReference type="Proteomes" id="UP000032214">
    <property type="component" value="Unassembled WGS sequence"/>
</dbReference>
<dbReference type="STRING" id="1306947.J120_02185"/>
<protein>
    <submittedName>
        <fullName evidence="2">Uncharacterized protein</fullName>
    </submittedName>
</protein>
<keyword evidence="3" id="KW-1185">Reference proteome</keyword>
<evidence type="ECO:0000313" key="3">
    <source>
        <dbReference type="Proteomes" id="UP000032214"/>
    </source>
</evidence>
<sequence>MKFLSSKYFVLSMIYIFSTLDAGSTIVLVNQPEPLSPLTRKWLYQEAEKTDGFIFLKQVQENKEYYKILVSDHLAKLRTQVANPTKRMLYKKGIVGYSMVVTSFAMLALYTNELWTASQVSSQALRKKALKDITLALFGLPLSAVGGLIIAQSHNYRNTLPMRIARDERILHLLEKLG</sequence>
<gene>
    <name evidence="2" type="ORF">J120_02185</name>
</gene>
<keyword evidence="1" id="KW-0812">Transmembrane</keyword>
<accession>A0A0D2I1Q0</accession>
<feature type="transmembrane region" description="Helical" evidence="1">
    <location>
        <begin position="133"/>
        <end position="151"/>
    </location>
</feature>
<keyword evidence="1" id="KW-1133">Transmembrane helix</keyword>
<dbReference type="AlphaFoldDB" id="A0A0D2I1Q0"/>
<keyword evidence="1" id="KW-0472">Membrane</keyword>
<dbReference type="EMBL" id="ARQD01000002">
    <property type="protein sequence ID" value="KIX85130.1"/>
    <property type="molecule type" value="Genomic_DNA"/>
</dbReference>